<dbReference type="InterPro" id="IPR004843">
    <property type="entry name" value="Calcineurin-like_PHP"/>
</dbReference>
<dbReference type="RefSeq" id="WP_084273014.1">
    <property type="nucleotide sequence ID" value="NZ_FWYE01000003.1"/>
</dbReference>
<dbReference type="InterPro" id="IPR004376">
    <property type="entry name" value="Pesterase_MJ0037"/>
</dbReference>
<dbReference type="InterPro" id="IPR024173">
    <property type="entry name" value="Pesterase_MJ0037-like"/>
</dbReference>
<dbReference type="CDD" id="cd07391">
    <property type="entry name" value="MPP_PF1019"/>
    <property type="match status" value="1"/>
</dbReference>
<sequence>MKDIRIDDNVYISNLYCAYLADIGAAVVSDLHLGFEDEMNLHGIFLPKLQFNHITNIIDNIISRYNPEKIIINGDFKQEFSRNLPQEWDDINRFIDKYENDVSLIYIRGNHDNYLINILKSRNIRIYNYYEDDHYYIYHGDRDLGIKKITILGHEHPSIALRDRVGGVFKIPAFVYNEEYKVLITPAMSFFSSGTDVTQSLLSDEHFTPVLRNVSKKFRAYGITDEFGLLDFGYIEDISKSMEI</sequence>
<dbReference type="PANTHER" id="PTHR39323">
    <property type="entry name" value="BLR1149 PROTEIN"/>
    <property type="match status" value="1"/>
</dbReference>
<evidence type="ECO:0000259" key="1">
    <source>
        <dbReference type="Pfam" id="PF00149"/>
    </source>
</evidence>
<dbReference type="SUPFAM" id="SSF56300">
    <property type="entry name" value="Metallo-dependent phosphatases"/>
    <property type="match status" value="1"/>
</dbReference>
<dbReference type="GO" id="GO:0016787">
    <property type="term" value="F:hydrolase activity"/>
    <property type="evidence" value="ECO:0007669"/>
    <property type="project" value="InterPro"/>
</dbReference>
<evidence type="ECO:0000313" key="3">
    <source>
        <dbReference type="Proteomes" id="UP000192315"/>
    </source>
</evidence>
<dbReference type="AlphaFoldDB" id="A0A8G2FXG3"/>
<reference evidence="2 3" key="1">
    <citation type="submission" date="2017-04" db="EMBL/GenBank/DDBJ databases">
        <authorList>
            <person name="Varghese N."/>
            <person name="Submissions S."/>
        </authorList>
    </citation>
    <scope>NUCLEOTIDE SEQUENCE [LARGE SCALE GENOMIC DNA]</scope>
    <source>
        <strain evidence="2 3">DSM 9789</strain>
    </source>
</reference>
<dbReference type="Pfam" id="PF00149">
    <property type="entry name" value="Metallophos"/>
    <property type="match status" value="1"/>
</dbReference>
<gene>
    <name evidence="2" type="ORF">SAMN02745355_1235</name>
</gene>
<keyword evidence="3" id="KW-1185">Reference proteome</keyword>
<accession>A0A8G2FXG3</accession>
<comment type="caution">
    <text evidence="2">The sequence shown here is derived from an EMBL/GenBank/DDBJ whole genome shotgun (WGS) entry which is preliminary data.</text>
</comment>
<proteinExistence type="predicted"/>
<dbReference type="EMBL" id="FWYE01000003">
    <property type="protein sequence ID" value="SMD31307.1"/>
    <property type="molecule type" value="Genomic_DNA"/>
</dbReference>
<dbReference type="InterPro" id="IPR029052">
    <property type="entry name" value="Metallo-depent_PP-like"/>
</dbReference>
<feature type="domain" description="Calcineurin-like phosphoesterase" evidence="1">
    <location>
        <begin position="26"/>
        <end position="141"/>
    </location>
</feature>
<name>A0A8G2FXG3_PICTO</name>
<dbReference type="PANTHER" id="PTHR39323:SF1">
    <property type="entry name" value="BLR1149 PROTEIN"/>
    <property type="match status" value="1"/>
</dbReference>
<dbReference type="PIRSF" id="PIRSF000887">
    <property type="entry name" value="Pesterase_MJ0037"/>
    <property type="match status" value="1"/>
</dbReference>
<organism evidence="2 3">
    <name type="scientific">Picrophilus torridus (strain ATCC 700027 / DSM 9790 / JCM 10055 / NBRC 100828 / KAW 2/3)</name>
    <dbReference type="NCBI Taxonomy" id="1122961"/>
    <lineage>
        <taxon>Archaea</taxon>
        <taxon>Methanobacteriati</taxon>
        <taxon>Thermoplasmatota</taxon>
        <taxon>Thermoplasmata</taxon>
        <taxon>Thermoplasmatales</taxon>
        <taxon>Picrophilaceae</taxon>
        <taxon>Picrophilus</taxon>
    </lineage>
</organism>
<dbReference type="NCBIfam" id="TIGR00024">
    <property type="entry name" value="SbcD_rel_arch"/>
    <property type="match status" value="1"/>
</dbReference>
<evidence type="ECO:0000313" key="2">
    <source>
        <dbReference type="EMBL" id="SMD31307.1"/>
    </source>
</evidence>
<dbReference type="Gene3D" id="3.60.21.10">
    <property type="match status" value="1"/>
</dbReference>
<protein>
    <submittedName>
        <fullName evidence="2">Putative phosphoesterase</fullName>
    </submittedName>
</protein>
<dbReference type="Proteomes" id="UP000192315">
    <property type="component" value="Unassembled WGS sequence"/>
</dbReference>